<proteinExistence type="predicted"/>
<dbReference type="EMBL" id="JBHLUN010000005">
    <property type="protein sequence ID" value="MFC0408223.1"/>
    <property type="molecule type" value="Genomic_DNA"/>
</dbReference>
<feature type="compositionally biased region" description="Basic and acidic residues" evidence="1">
    <location>
        <begin position="17"/>
        <end position="27"/>
    </location>
</feature>
<evidence type="ECO:0000313" key="2">
    <source>
        <dbReference type="EMBL" id="MFC0408223.1"/>
    </source>
</evidence>
<protein>
    <recommendedName>
        <fullName evidence="4">SPOR domain-containing protein</fullName>
    </recommendedName>
</protein>
<evidence type="ECO:0000313" key="3">
    <source>
        <dbReference type="Proteomes" id="UP001589865"/>
    </source>
</evidence>
<reference evidence="2 3" key="1">
    <citation type="submission" date="2024-09" db="EMBL/GenBank/DDBJ databases">
        <authorList>
            <person name="Sun Q."/>
            <person name="Mori K."/>
        </authorList>
    </citation>
    <scope>NUCLEOTIDE SEQUENCE [LARGE SCALE GENOMIC DNA]</scope>
    <source>
        <strain evidence="2 3">TBRC 5777</strain>
    </source>
</reference>
<gene>
    <name evidence="2" type="ORF">ACFFGY_08190</name>
</gene>
<accession>A0ABV6JUG1</accession>
<dbReference type="RefSeq" id="WP_377043969.1">
    <property type="nucleotide sequence ID" value="NZ_JBHLUN010000005.1"/>
</dbReference>
<sequence length="131" mass="14049">MPADDTTDQNLLAPKVKTPDQHVEKSVMDTFPASDPVGTNDTAGARAAPPSEMLTHHNQEPLPDGLRLSFGFPDRETAKLAMEQAVRAGEVEDSRAQLDTDGGEAMLHVEVTPSSADRVKDLLIKAGGHEH</sequence>
<evidence type="ECO:0000256" key="1">
    <source>
        <dbReference type="SAM" id="MobiDB-lite"/>
    </source>
</evidence>
<evidence type="ECO:0008006" key="4">
    <source>
        <dbReference type="Google" id="ProtNLM"/>
    </source>
</evidence>
<keyword evidence="3" id="KW-1185">Reference proteome</keyword>
<dbReference type="Proteomes" id="UP001589865">
    <property type="component" value="Unassembled WGS sequence"/>
</dbReference>
<organism evidence="2 3">
    <name type="scientific">Roseomonas elaeocarpi</name>
    <dbReference type="NCBI Taxonomy" id="907779"/>
    <lineage>
        <taxon>Bacteria</taxon>
        <taxon>Pseudomonadati</taxon>
        <taxon>Pseudomonadota</taxon>
        <taxon>Alphaproteobacteria</taxon>
        <taxon>Acetobacterales</taxon>
        <taxon>Roseomonadaceae</taxon>
        <taxon>Roseomonas</taxon>
    </lineage>
</organism>
<name>A0ABV6JUG1_9PROT</name>
<comment type="caution">
    <text evidence="2">The sequence shown here is derived from an EMBL/GenBank/DDBJ whole genome shotgun (WGS) entry which is preliminary data.</text>
</comment>
<feature type="region of interest" description="Disordered" evidence="1">
    <location>
        <begin position="1"/>
        <end position="67"/>
    </location>
</feature>